<evidence type="ECO:0000256" key="3">
    <source>
        <dbReference type="ARBA" id="ARBA00022448"/>
    </source>
</evidence>
<sequence length="304" mass="33976">MWAWYLTHSVAIFTDALESTVNVITGFIGWYSLSLASRPSDENHPYGHGKAEYVSAALEGALVLIAGIMIIYEAVDAFLFPHPLSRLDSGMILTAITGVINFLLGVYALRVARQHRSMTVEAAATHLKSDAYSTFAMVAGLLIVRLSGWAWLDQVIAMVFGVIIIVTGYKVLRKSLGGIMDEADEALLDEVIAVLNEHRRPAWIDLHNLRSIQYGSVLHIDAHLTLPWYYSVQQAGEEIHHMEEVVRAHFGGKVECFVHIDACKPFSCAICTMPDCAVRQHSLVHRIEWNRAVAMENRQHRLNE</sequence>
<feature type="domain" description="Cation efflux protein transmembrane" evidence="8">
    <location>
        <begin position="2"/>
        <end position="177"/>
    </location>
</feature>
<dbReference type="NCBIfam" id="TIGR01297">
    <property type="entry name" value="CDF"/>
    <property type="match status" value="1"/>
</dbReference>
<comment type="similarity">
    <text evidence="2">Belongs to the cation diffusion facilitator (CDF) transporter (TC 2.A.4) family.</text>
</comment>
<dbReference type="Gene3D" id="3.30.70.1350">
    <property type="entry name" value="Cation efflux protein, cytoplasmic domain"/>
    <property type="match status" value="1"/>
</dbReference>
<reference evidence="11" key="1">
    <citation type="journal article" date="2019" name="Int. J. Syst. Evol. Microbiol.">
        <title>The Global Catalogue of Microorganisms (GCM) 10K type strain sequencing project: providing services to taxonomists for standard genome sequencing and annotation.</title>
        <authorList>
            <consortium name="The Broad Institute Genomics Platform"/>
            <consortium name="The Broad Institute Genome Sequencing Center for Infectious Disease"/>
            <person name="Wu L."/>
            <person name="Ma J."/>
        </authorList>
    </citation>
    <scope>NUCLEOTIDE SEQUENCE [LARGE SCALE GENOMIC DNA]</scope>
    <source>
        <strain evidence="11">JCM 31921</strain>
    </source>
</reference>
<dbReference type="PANTHER" id="PTHR43840">
    <property type="entry name" value="MITOCHONDRIAL METAL TRANSPORTER 1-RELATED"/>
    <property type="match status" value="1"/>
</dbReference>
<gene>
    <name evidence="10" type="ORF">GCM10023092_13310</name>
</gene>
<accession>A0ABP8MQP6</accession>
<keyword evidence="5 7" id="KW-1133">Transmembrane helix</keyword>
<dbReference type="Gene3D" id="1.20.1510.10">
    <property type="entry name" value="Cation efflux protein transmembrane domain"/>
    <property type="match status" value="1"/>
</dbReference>
<dbReference type="Pfam" id="PF01545">
    <property type="entry name" value="Cation_efflux"/>
    <property type="match status" value="1"/>
</dbReference>
<keyword evidence="4 7" id="KW-0812">Transmembrane</keyword>
<organism evidence="10 11">
    <name type="scientific">Rurimicrobium arvi</name>
    <dbReference type="NCBI Taxonomy" id="2049916"/>
    <lineage>
        <taxon>Bacteria</taxon>
        <taxon>Pseudomonadati</taxon>
        <taxon>Bacteroidota</taxon>
        <taxon>Chitinophagia</taxon>
        <taxon>Chitinophagales</taxon>
        <taxon>Chitinophagaceae</taxon>
        <taxon>Rurimicrobium</taxon>
    </lineage>
</organism>
<evidence type="ECO:0000256" key="4">
    <source>
        <dbReference type="ARBA" id="ARBA00022692"/>
    </source>
</evidence>
<dbReference type="SUPFAM" id="SSF160240">
    <property type="entry name" value="Cation efflux protein cytoplasmic domain-like"/>
    <property type="match status" value="1"/>
</dbReference>
<evidence type="ECO:0000259" key="8">
    <source>
        <dbReference type="Pfam" id="PF01545"/>
    </source>
</evidence>
<dbReference type="InterPro" id="IPR050291">
    <property type="entry name" value="CDF_Transporter"/>
</dbReference>
<dbReference type="InterPro" id="IPR027469">
    <property type="entry name" value="Cation_efflux_TMD_sf"/>
</dbReference>
<evidence type="ECO:0000256" key="5">
    <source>
        <dbReference type="ARBA" id="ARBA00022989"/>
    </source>
</evidence>
<evidence type="ECO:0000259" key="9">
    <source>
        <dbReference type="Pfam" id="PF16916"/>
    </source>
</evidence>
<dbReference type="Pfam" id="PF16916">
    <property type="entry name" value="ZT_dimer"/>
    <property type="match status" value="1"/>
</dbReference>
<evidence type="ECO:0000313" key="11">
    <source>
        <dbReference type="Proteomes" id="UP001501410"/>
    </source>
</evidence>
<feature type="transmembrane region" description="Helical" evidence="7">
    <location>
        <begin position="155"/>
        <end position="172"/>
    </location>
</feature>
<comment type="caution">
    <text evidence="10">The sequence shown here is derived from an EMBL/GenBank/DDBJ whole genome shotgun (WGS) entry which is preliminary data.</text>
</comment>
<dbReference type="EMBL" id="BAABEZ010000022">
    <property type="protein sequence ID" value="GAA4453283.1"/>
    <property type="molecule type" value="Genomic_DNA"/>
</dbReference>
<evidence type="ECO:0000256" key="1">
    <source>
        <dbReference type="ARBA" id="ARBA00004141"/>
    </source>
</evidence>
<proteinExistence type="inferred from homology"/>
<evidence type="ECO:0000256" key="6">
    <source>
        <dbReference type="ARBA" id="ARBA00023136"/>
    </source>
</evidence>
<dbReference type="InterPro" id="IPR002524">
    <property type="entry name" value="Cation_efflux"/>
</dbReference>
<name>A0ABP8MQP6_9BACT</name>
<dbReference type="InterPro" id="IPR027470">
    <property type="entry name" value="Cation_efflux_CTD"/>
</dbReference>
<dbReference type="InterPro" id="IPR058533">
    <property type="entry name" value="Cation_efflux_TM"/>
</dbReference>
<dbReference type="Proteomes" id="UP001501410">
    <property type="component" value="Unassembled WGS sequence"/>
</dbReference>
<dbReference type="SUPFAM" id="SSF161111">
    <property type="entry name" value="Cation efflux protein transmembrane domain-like"/>
    <property type="match status" value="1"/>
</dbReference>
<dbReference type="PANTHER" id="PTHR43840:SF15">
    <property type="entry name" value="MITOCHONDRIAL METAL TRANSPORTER 1-RELATED"/>
    <property type="match status" value="1"/>
</dbReference>
<dbReference type="InterPro" id="IPR036837">
    <property type="entry name" value="Cation_efflux_CTD_sf"/>
</dbReference>
<feature type="transmembrane region" description="Helical" evidence="7">
    <location>
        <begin position="12"/>
        <end position="33"/>
    </location>
</feature>
<protein>
    <submittedName>
        <fullName evidence="10">Cation diffusion facilitator family transporter</fullName>
    </submittedName>
</protein>
<comment type="subcellular location">
    <subcellularLocation>
        <location evidence="1">Membrane</location>
        <topology evidence="1">Multi-pass membrane protein</topology>
    </subcellularLocation>
</comment>
<keyword evidence="11" id="KW-1185">Reference proteome</keyword>
<feature type="transmembrane region" description="Helical" evidence="7">
    <location>
        <begin position="53"/>
        <end position="72"/>
    </location>
</feature>
<evidence type="ECO:0000256" key="7">
    <source>
        <dbReference type="SAM" id="Phobius"/>
    </source>
</evidence>
<keyword evidence="6 7" id="KW-0472">Membrane</keyword>
<feature type="transmembrane region" description="Helical" evidence="7">
    <location>
        <begin position="131"/>
        <end position="149"/>
    </location>
</feature>
<evidence type="ECO:0000256" key="2">
    <source>
        <dbReference type="ARBA" id="ARBA00008114"/>
    </source>
</evidence>
<feature type="transmembrane region" description="Helical" evidence="7">
    <location>
        <begin position="92"/>
        <end position="110"/>
    </location>
</feature>
<feature type="domain" description="Cation efflux protein cytoplasmic" evidence="9">
    <location>
        <begin position="184"/>
        <end position="263"/>
    </location>
</feature>
<keyword evidence="3" id="KW-0813">Transport</keyword>
<evidence type="ECO:0000313" key="10">
    <source>
        <dbReference type="EMBL" id="GAA4453283.1"/>
    </source>
</evidence>